<proteinExistence type="predicted"/>
<accession>A0A835GW72</accession>
<organism evidence="2 3">
    <name type="scientific">Coptis chinensis</name>
    <dbReference type="NCBI Taxonomy" id="261450"/>
    <lineage>
        <taxon>Eukaryota</taxon>
        <taxon>Viridiplantae</taxon>
        <taxon>Streptophyta</taxon>
        <taxon>Embryophyta</taxon>
        <taxon>Tracheophyta</taxon>
        <taxon>Spermatophyta</taxon>
        <taxon>Magnoliopsida</taxon>
        <taxon>Ranunculales</taxon>
        <taxon>Ranunculaceae</taxon>
        <taxon>Coptidoideae</taxon>
        <taxon>Coptis</taxon>
    </lineage>
</organism>
<evidence type="ECO:0000313" key="2">
    <source>
        <dbReference type="EMBL" id="KAF9588676.1"/>
    </source>
</evidence>
<keyword evidence="3" id="KW-1185">Reference proteome</keyword>
<protein>
    <submittedName>
        <fullName evidence="2">Uncharacterized protein</fullName>
    </submittedName>
</protein>
<keyword evidence="1" id="KW-0732">Signal</keyword>
<evidence type="ECO:0000313" key="3">
    <source>
        <dbReference type="Proteomes" id="UP000631114"/>
    </source>
</evidence>
<evidence type="ECO:0000256" key="1">
    <source>
        <dbReference type="SAM" id="SignalP"/>
    </source>
</evidence>
<reference evidence="2 3" key="1">
    <citation type="submission" date="2020-10" db="EMBL/GenBank/DDBJ databases">
        <title>The Coptis chinensis genome and diversification of protoberbering-type alkaloids.</title>
        <authorList>
            <person name="Wang B."/>
            <person name="Shu S."/>
            <person name="Song C."/>
            <person name="Liu Y."/>
        </authorList>
    </citation>
    <scope>NUCLEOTIDE SEQUENCE [LARGE SCALE GENOMIC DNA]</scope>
    <source>
        <strain evidence="2">HL-2020</strain>
        <tissue evidence="2">Leaf</tissue>
    </source>
</reference>
<feature type="chain" id="PRO_5032627924" evidence="1">
    <location>
        <begin position="27"/>
        <end position="94"/>
    </location>
</feature>
<comment type="caution">
    <text evidence="2">The sequence shown here is derived from an EMBL/GenBank/DDBJ whole genome shotgun (WGS) entry which is preliminary data.</text>
</comment>
<dbReference type="AlphaFoldDB" id="A0A835GW72"/>
<dbReference type="Proteomes" id="UP000631114">
    <property type="component" value="Unassembled WGS sequence"/>
</dbReference>
<dbReference type="EMBL" id="JADFTS010000009">
    <property type="protein sequence ID" value="KAF9588676.1"/>
    <property type="molecule type" value="Genomic_DNA"/>
</dbReference>
<sequence length="94" mass="10083">MAMNRVLVLCLAAFFVCSLLFEATTAVRYIPYPVLTRIAGIATPGIINVLKITPPTTTTVVAIKLTDAGTVKTAPRLPLEQVDPEDKGQELRGS</sequence>
<name>A0A835GW72_9MAGN</name>
<feature type="signal peptide" evidence="1">
    <location>
        <begin position="1"/>
        <end position="26"/>
    </location>
</feature>
<dbReference type="OrthoDB" id="1992052at2759"/>
<gene>
    <name evidence="2" type="ORF">IFM89_014397</name>
</gene>